<dbReference type="Pfam" id="PF05258">
    <property type="entry name" value="DciA"/>
    <property type="match status" value="1"/>
</dbReference>
<dbReference type="PANTHER" id="PTHR36456:SF1">
    <property type="entry name" value="UPF0232 PROTEIN SCO3875"/>
    <property type="match status" value="1"/>
</dbReference>
<organism evidence="1 2">
    <name type="scientific">Anaerospora hongkongensis</name>
    <dbReference type="NCBI Taxonomy" id="244830"/>
    <lineage>
        <taxon>Bacteria</taxon>
        <taxon>Bacillati</taxon>
        <taxon>Bacillota</taxon>
        <taxon>Negativicutes</taxon>
        <taxon>Selenomonadales</taxon>
        <taxon>Sporomusaceae</taxon>
        <taxon>Anaerospora</taxon>
    </lineage>
</organism>
<dbReference type="PANTHER" id="PTHR36456">
    <property type="entry name" value="UPF0232 PROTEIN SCO3875"/>
    <property type="match status" value="1"/>
</dbReference>
<sequence>MTAMNRVGVVVPETIASLGLQKKYYAQCAILYWRTIVGEEIASHSRAQRLERGVLTVTVSNSVWTHHLFLLKQELIGKINTYIGQNVITDIRFLAGNRHKETNEENTEANEPAPLYAKLRSIRLEKAEVMEARKMVEEVADPVLQKKLLTMLYKNTALKKVRQKEGWHECHDCGVLCPPAERYCAACLIEQKKESLSAVRKMLRQAPWQNYHDFNQSLPCSFSDYLTAKQYLMNNLIQDIRMGQADENDEAALAMLTTGLSPFELTDDMIKNQIAKFRRKSHVSTSRSR</sequence>
<evidence type="ECO:0000313" key="2">
    <source>
        <dbReference type="Proteomes" id="UP000295063"/>
    </source>
</evidence>
<reference evidence="1 2" key="1">
    <citation type="submission" date="2019-03" db="EMBL/GenBank/DDBJ databases">
        <title>Genomic Encyclopedia of Type Strains, Phase IV (KMG-IV): sequencing the most valuable type-strain genomes for metagenomic binning, comparative biology and taxonomic classification.</title>
        <authorList>
            <person name="Goeker M."/>
        </authorList>
    </citation>
    <scope>NUCLEOTIDE SEQUENCE [LARGE SCALE GENOMIC DNA]</scope>
    <source>
        <strain evidence="1 2">DSM 15969</strain>
    </source>
</reference>
<dbReference type="Proteomes" id="UP000295063">
    <property type="component" value="Unassembled WGS sequence"/>
</dbReference>
<comment type="caution">
    <text evidence="1">The sequence shown here is derived from an EMBL/GenBank/DDBJ whole genome shotgun (WGS) entry which is preliminary data.</text>
</comment>
<protein>
    <submittedName>
        <fullName evidence="1">Uncharacterized protein DUF721</fullName>
    </submittedName>
</protein>
<proteinExistence type="predicted"/>
<evidence type="ECO:0000313" key="1">
    <source>
        <dbReference type="EMBL" id="TCL34430.1"/>
    </source>
</evidence>
<gene>
    <name evidence="1" type="ORF">EV210_11513</name>
</gene>
<keyword evidence="2" id="KW-1185">Reference proteome</keyword>
<dbReference type="EMBL" id="SLUI01000015">
    <property type="protein sequence ID" value="TCL34430.1"/>
    <property type="molecule type" value="Genomic_DNA"/>
</dbReference>
<name>A0A4R1PTI8_9FIRM</name>
<dbReference type="InterPro" id="IPR007922">
    <property type="entry name" value="DciA-like"/>
</dbReference>
<accession>A0A4R1PTI8</accession>
<dbReference type="AlphaFoldDB" id="A0A4R1PTI8"/>